<gene>
    <name evidence="2" type="ORF">ACFSCT_15580</name>
</gene>
<evidence type="ECO:0000256" key="1">
    <source>
        <dbReference type="SAM" id="MobiDB-lite"/>
    </source>
</evidence>
<protein>
    <submittedName>
        <fullName evidence="2">DUF2125 domain-containing protein</fullName>
    </submittedName>
</protein>
<comment type="caution">
    <text evidence="2">The sequence shown here is derived from an EMBL/GenBank/DDBJ whole genome shotgun (WGS) entry which is preliminary data.</text>
</comment>
<organism evidence="2 3">
    <name type="scientific">Paracoccus pacificus</name>
    <dbReference type="NCBI Taxonomy" id="1463598"/>
    <lineage>
        <taxon>Bacteria</taxon>
        <taxon>Pseudomonadati</taxon>
        <taxon>Pseudomonadota</taxon>
        <taxon>Alphaproteobacteria</taxon>
        <taxon>Rhodobacterales</taxon>
        <taxon>Paracoccaceae</taxon>
        <taxon>Paracoccus</taxon>
    </lineage>
</organism>
<dbReference type="Proteomes" id="UP001597213">
    <property type="component" value="Unassembled WGS sequence"/>
</dbReference>
<dbReference type="Pfam" id="PF09898">
    <property type="entry name" value="DUF2125"/>
    <property type="match status" value="1"/>
</dbReference>
<name>A0ABW4RBN7_9RHOB</name>
<evidence type="ECO:0000313" key="3">
    <source>
        <dbReference type="Proteomes" id="UP001597213"/>
    </source>
</evidence>
<reference evidence="3" key="1">
    <citation type="journal article" date="2019" name="Int. J. Syst. Evol. Microbiol.">
        <title>The Global Catalogue of Microorganisms (GCM) 10K type strain sequencing project: providing services to taxonomists for standard genome sequencing and annotation.</title>
        <authorList>
            <consortium name="The Broad Institute Genomics Platform"/>
            <consortium name="The Broad Institute Genome Sequencing Center for Infectious Disease"/>
            <person name="Wu L."/>
            <person name="Ma J."/>
        </authorList>
    </citation>
    <scope>NUCLEOTIDE SEQUENCE [LARGE SCALE GENOMIC DNA]</scope>
    <source>
        <strain evidence="3">CCUG 56029</strain>
    </source>
</reference>
<feature type="region of interest" description="Disordered" evidence="1">
    <location>
        <begin position="294"/>
        <end position="334"/>
    </location>
</feature>
<evidence type="ECO:0000313" key="2">
    <source>
        <dbReference type="EMBL" id="MFD1883140.1"/>
    </source>
</evidence>
<dbReference type="EMBL" id="JBHUEN010000043">
    <property type="protein sequence ID" value="MFD1883140.1"/>
    <property type="molecule type" value="Genomic_DNA"/>
</dbReference>
<dbReference type="RefSeq" id="WP_379144214.1">
    <property type="nucleotide sequence ID" value="NZ_JBHUEN010000043.1"/>
</dbReference>
<dbReference type="InterPro" id="IPR018666">
    <property type="entry name" value="DUF2125"/>
</dbReference>
<sequence>MRKLLIVLVAIAVVLGLAWAGTEWLMANRLRNLAETDPGFEVQQVRMLRDPARIGVQMTAPRLGDTEAEGWAASSAMLWLSPKALNQLSFSPSDDQTLTLAGRQVPVQMQAAAGSVRFSPTLSMAISNLTAGTGPVSVDGAPLMQAMRLDAELVPGGYDAPKGAGATYRSRLTLTGLDPVVLTGQPLPVPGNLTFEGQADVWLDHAPARDLFSEGLRPPRLIGLDLEQSQLSLGDLSARVMGRVTGDDTGRPSGVVMIYTKDADRLVQAAADAGLIRQNMVPLAMTAVRTLAASGSEPVEKPPADPDANPALADIPTGLQQPKRDTTPTFPAAAEGELRLPLHFQDGQIRLGPLPLGPAPVLFR</sequence>
<accession>A0ABW4RBN7</accession>
<keyword evidence="3" id="KW-1185">Reference proteome</keyword>
<proteinExistence type="predicted"/>